<keyword evidence="8 10" id="KW-0324">Glycolysis</keyword>
<comment type="subunit">
    <text evidence="10">Homodimer or monomer.</text>
</comment>
<proteinExistence type="inferred from homology"/>
<dbReference type="InterPro" id="IPR011183">
    <property type="entry name" value="PfpB_PPi_PFK"/>
</dbReference>
<dbReference type="PRINTS" id="PR00476">
    <property type="entry name" value="PHFRCTKINASE"/>
</dbReference>
<dbReference type="GO" id="GO:0047334">
    <property type="term" value="F:diphosphate-fructose-6-phosphate 1-phosphotransferase activity"/>
    <property type="evidence" value="ECO:0007669"/>
    <property type="project" value="UniProtKB-EC"/>
</dbReference>
<evidence type="ECO:0000256" key="2">
    <source>
        <dbReference type="ARBA" id="ARBA00003138"/>
    </source>
</evidence>
<comment type="pathway">
    <text evidence="10">Carbohydrate degradation; glycolysis; D-glyceraldehyde 3-phosphate and glycerone phosphate from D-glucose: step 3/4.</text>
</comment>
<feature type="binding site" evidence="10">
    <location>
        <position position="176"/>
    </location>
    <ligand>
        <name>Mg(2+)</name>
        <dbReference type="ChEBI" id="CHEBI:18420"/>
        <note>catalytic</note>
    </ligand>
</feature>
<feature type="binding site" evidence="10">
    <location>
        <begin position="464"/>
        <end position="467"/>
    </location>
    <ligand>
        <name>substrate</name>
    </ligand>
</feature>
<feature type="site" description="Important for catalytic activity and substrate specificity; stabilizes the transition state when the phosphoryl donor is PPi; prevents ATP from binding by mimicking the alpha-phosphate group of ATP" evidence="10">
    <location>
        <position position="177"/>
    </location>
</feature>
<reference evidence="13" key="1">
    <citation type="submission" date="2022-08" db="EMBL/GenBank/DDBJ databases">
        <title>Novel sulphate-reducing endosymbionts in the free-living metamonad Anaeramoeba.</title>
        <authorList>
            <person name="Jerlstrom-Hultqvist J."/>
            <person name="Cepicka I."/>
            <person name="Gallot-Lavallee L."/>
            <person name="Salas-Leiva D."/>
            <person name="Curtis B.A."/>
            <person name="Zahonova K."/>
            <person name="Pipaliya S."/>
            <person name="Dacks J."/>
            <person name="Roger A.J."/>
        </authorList>
    </citation>
    <scope>NUCLEOTIDE SEQUENCE</scope>
    <source>
        <strain evidence="13">Busselton2</strain>
    </source>
</reference>
<dbReference type="EMBL" id="JANTQA010000047">
    <property type="protein sequence ID" value="KAJ3432303.1"/>
    <property type="molecule type" value="Genomic_DNA"/>
</dbReference>
<feature type="region of interest" description="Disordered" evidence="11">
    <location>
        <begin position="591"/>
        <end position="610"/>
    </location>
</feature>
<feature type="compositionally biased region" description="Basic and acidic residues" evidence="11">
    <location>
        <begin position="595"/>
        <end position="610"/>
    </location>
</feature>
<dbReference type="SUPFAM" id="SSF53784">
    <property type="entry name" value="Phosphofructokinase"/>
    <property type="match status" value="1"/>
</dbReference>
<gene>
    <name evidence="13" type="ORF">M0812_21236</name>
</gene>
<organism evidence="13 14">
    <name type="scientific">Anaeramoeba flamelloides</name>
    <dbReference type="NCBI Taxonomy" id="1746091"/>
    <lineage>
        <taxon>Eukaryota</taxon>
        <taxon>Metamonada</taxon>
        <taxon>Anaeramoebidae</taxon>
        <taxon>Anaeramoeba</taxon>
    </lineage>
</organism>
<evidence type="ECO:0000256" key="10">
    <source>
        <dbReference type="HAMAP-Rule" id="MF_03185"/>
    </source>
</evidence>
<feature type="region of interest" description="Disordered" evidence="11">
    <location>
        <begin position="412"/>
        <end position="439"/>
    </location>
</feature>
<feature type="binding site" evidence="10">
    <location>
        <position position="313"/>
    </location>
    <ligand>
        <name>substrate</name>
    </ligand>
</feature>
<keyword evidence="7 10" id="KW-0460">Magnesium</keyword>
<dbReference type="NCBIfam" id="NF005482">
    <property type="entry name" value="PRK07085.1"/>
    <property type="match status" value="1"/>
</dbReference>
<sequence>MRTTKFTSPLEWDRSQYQPPLPKVLKGNTIAIEGELTTSVEDCDQIKELFPQSYGRPIIKLISSEKKIQKKPLKIGIVLSGGPAPGGHNVIVGLYRFLKKHHRDSKLIGFKGGLLGVVNNKSVVISLEMCKKTFNLGGFHMLGTGRDKIDSLKKKEATRKTAIKQNLNGLVIIGGDDSNTNAAVVCEDFLKHDIPCQVIGVPKTIDGDLQNEHIETSFGFDTATKIYSELIGNIMMDCISSRKYWHFIRLMGRSASHIALECALQTHPNLVLIGEHVKENEIKFNEIVEMIADLICQRFKQGKKKYGVVIIPEGLILFIPDFKQLLDRIDEMFGSNKKKTDWKSEDLEQYLDEKSDTETKKLFQVLPKAISSQLLLTRDPHGNVDVSKIETGKLLKWSVRKLLQDRATKIEKEEEEKKKEKEEKKEETEEKKEETEEEKKKRIKKESFIKYMKHWSSMTHFFGYEGRCGFPSNFDCNYCYALGHTAGHLLAHGKTGVMAVVQNLKESVDKWVCSGIPITAMLNMEKRLSTWRPVIRKTLVDLNGKSFQTMLGRSREWTLNDHYRSLGPIQFKGSNSNAITKILILNQGGDDTEDKIEYKSNGEKKDEDLK</sequence>
<evidence type="ECO:0000259" key="12">
    <source>
        <dbReference type="Pfam" id="PF00365"/>
    </source>
</evidence>
<comment type="cofactor">
    <cofactor evidence="1 10">
        <name>Mg(2+)</name>
        <dbReference type="ChEBI" id="CHEBI:18420"/>
    </cofactor>
</comment>
<feature type="site" description="Important for catalytic activity; stabilizes the transition state when the phosphoryl donor is PPi" evidence="10">
    <location>
        <position position="203"/>
    </location>
</feature>
<dbReference type="GO" id="GO:0046872">
    <property type="term" value="F:metal ion binding"/>
    <property type="evidence" value="ECO:0007669"/>
    <property type="project" value="UniProtKB-KW"/>
</dbReference>
<keyword evidence="3 10" id="KW-0963">Cytoplasm</keyword>
<dbReference type="InterPro" id="IPR035966">
    <property type="entry name" value="PKF_sf"/>
</dbReference>
<dbReference type="AlphaFoldDB" id="A0AAV7YX40"/>
<evidence type="ECO:0000256" key="4">
    <source>
        <dbReference type="ARBA" id="ARBA00022679"/>
    </source>
</evidence>
<evidence type="ECO:0000256" key="9">
    <source>
        <dbReference type="ARBA" id="ARBA00048072"/>
    </source>
</evidence>
<comment type="catalytic activity">
    <reaction evidence="9 10">
        <text>beta-D-fructose 6-phosphate + diphosphate = beta-D-fructose 1,6-bisphosphate + phosphate + H(+)</text>
        <dbReference type="Rhea" id="RHEA:13613"/>
        <dbReference type="ChEBI" id="CHEBI:15378"/>
        <dbReference type="ChEBI" id="CHEBI:32966"/>
        <dbReference type="ChEBI" id="CHEBI:33019"/>
        <dbReference type="ChEBI" id="CHEBI:43474"/>
        <dbReference type="ChEBI" id="CHEBI:57634"/>
        <dbReference type="EC" id="2.7.1.90"/>
    </reaction>
</comment>
<feature type="binding site" evidence="10">
    <location>
        <begin position="204"/>
        <end position="206"/>
    </location>
    <ligand>
        <name>substrate</name>
    </ligand>
</feature>
<comment type="similarity">
    <text evidence="10">Belongs to the phosphofructokinase type A (PFKA) family. PPi-dependent PFK group II subfamily. Clade 'Long' sub-subfamily.</text>
</comment>
<keyword evidence="6 10" id="KW-0418">Kinase</keyword>
<feature type="binding site" evidence="10">
    <location>
        <begin position="251"/>
        <end position="253"/>
    </location>
    <ligand>
        <name>substrate</name>
    </ligand>
</feature>
<feature type="binding site" evidence="10">
    <location>
        <position position="82"/>
    </location>
    <ligand>
        <name>diphosphate</name>
        <dbReference type="ChEBI" id="CHEBI:33019"/>
    </ligand>
</feature>
<comment type="caution">
    <text evidence="13">The sequence shown here is derived from an EMBL/GenBank/DDBJ whole genome shotgun (WGS) entry which is preliminary data.</text>
</comment>
<dbReference type="HAMAP" id="MF_01980">
    <property type="entry name" value="Phosphofructokinase_II_Long"/>
    <property type="match status" value="1"/>
</dbReference>
<feature type="active site" description="Proton acceptor" evidence="10">
    <location>
        <position position="206"/>
    </location>
</feature>
<evidence type="ECO:0000256" key="6">
    <source>
        <dbReference type="ARBA" id="ARBA00022777"/>
    </source>
</evidence>
<dbReference type="GO" id="GO:0005829">
    <property type="term" value="C:cytosol"/>
    <property type="evidence" value="ECO:0007669"/>
    <property type="project" value="TreeGrafter"/>
</dbReference>
<dbReference type="Gene3D" id="1.10.10.480">
    <property type="entry name" value="Phosphofructokinase, domain 3"/>
    <property type="match status" value="1"/>
</dbReference>
<evidence type="ECO:0000313" key="14">
    <source>
        <dbReference type="Proteomes" id="UP001146793"/>
    </source>
</evidence>
<dbReference type="GO" id="GO:0003872">
    <property type="term" value="F:6-phosphofructokinase activity"/>
    <property type="evidence" value="ECO:0007669"/>
    <property type="project" value="UniProtKB-UniRule"/>
</dbReference>
<accession>A0AAV7YX40</accession>
<dbReference type="GO" id="GO:0005524">
    <property type="term" value="F:ATP binding"/>
    <property type="evidence" value="ECO:0007669"/>
    <property type="project" value="InterPro"/>
</dbReference>
<protein>
    <recommendedName>
        <fullName evidence="10">Pyrophosphate--fructose 6-phosphate 1-phosphotransferase</fullName>
        <ecNumber evidence="10">2.7.1.90</ecNumber>
    </recommendedName>
    <alternativeName>
        <fullName evidence="10">6-phosphofructokinase, pyrophosphate dependent</fullName>
    </alternativeName>
    <alternativeName>
        <fullName evidence="10">PPi-dependent phosphofructokinase</fullName>
        <shortName evidence="10">PPi-PFK</shortName>
    </alternativeName>
    <alternativeName>
        <fullName evidence="10">Pyrophosphate-dependent 6-phosphofructose-1-kinase</fullName>
    </alternativeName>
</protein>
<dbReference type="PANTHER" id="PTHR43650:SF1">
    <property type="entry name" value="PYROPHOSPHATE--FRUCTOSE 6-PHOSPHATE 1-PHOSPHOTRANSFERASE SUBUNIT BETA 2"/>
    <property type="match status" value="1"/>
</dbReference>
<evidence type="ECO:0000256" key="8">
    <source>
        <dbReference type="ARBA" id="ARBA00023152"/>
    </source>
</evidence>
<evidence type="ECO:0000313" key="13">
    <source>
        <dbReference type="EMBL" id="KAJ3432303.1"/>
    </source>
</evidence>
<dbReference type="Proteomes" id="UP001146793">
    <property type="component" value="Unassembled WGS sequence"/>
</dbReference>
<feature type="binding site" evidence="10">
    <location>
        <begin position="243"/>
        <end position="244"/>
    </location>
    <ligand>
        <name>substrate</name>
        <note>ligand shared between dimeric partners</note>
    </ligand>
</feature>
<dbReference type="Gene3D" id="3.40.50.450">
    <property type="match status" value="2"/>
</dbReference>
<evidence type="ECO:0000256" key="7">
    <source>
        <dbReference type="ARBA" id="ARBA00022842"/>
    </source>
</evidence>
<evidence type="ECO:0000256" key="11">
    <source>
        <dbReference type="SAM" id="MobiDB-lite"/>
    </source>
</evidence>
<comment type="activity regulation">
    <text evidence="10">Non-allosteric.</text>
</comment>
<name>A0AAV7YX40_9EUKA</name>
<dbReference type="InterPro" id="IPR022953">
    <property type="entry name" value="ATP_PFK"/>
</dbReference>
<comment type="subcellular location">
    <subcellularLocation>
        <location evidence="10">Cytoplasm</location>
    </subcellularLocation>
</comment>
<comment type="caution">
    <text evidence="10">Lacks conserved residue(s) required for the propagation of feature annotation.</text>
</comment>
<evidence type="ECO:0000256" key="1">
    <source>
        <dbReference type="ARBA" id="ARBA00001946"/>
    </source>
</evidence>
<dbReference type="GO" id="GO:0009749">
    <property type="term" value="P:response to glucose"/>
    <property type="evidence" value="ECO:0007669"/>
    <property type="project" value="TreeGrafter"/>
</dbReference>
<keyword evidence="5 10" id="KW-0479">Metal-binding</keyword>
<dbReference type="GO" id="GO:0006002">
    <property type="term" value="P:fructose 6-phosphate metabolic process"/>
    <property type="evidence" value="ECO:0007669"/>
    <property type="project" value="InterPro"/>
</dbReference>
<dbReference type="Pfam" id="PF00365">
    <property type="entry name" value="PFK"/>
    <property type="match status" value="1"/>
</dbReference>
<dbReference type="EC" id="2.7.1.90" evidence="10"/>
<keyword evidence="4 10" id="KW-0808">Transferase</keyword>
<feature type="domain" description="Phosphofructokinase" evidence="12">
    <location>
        <begin position="74"/>
        <end position="343"/>
    </location>
</feature>
<evidence type="ECO:0000256" key="3">
    <source>
        <dbReference type="ARBA" id="ARBA00022490"/>
    </source>
</evidence>
<dbReference type="InterPro" id="IPR000023">
    <property type="entry name" value="Phosphofructokinase_dom"/>
</dbReference>
<comment type="function">
    <text evidence="2 10">Catalyzes the phosphorylation of D-fructose 6-phosphate, the first committing step of glycolysis. Uses inorganic phosphate (PPi) as phosphoryl donor instead of ATP like common ATP-dependent phosphofructokinases (ATP-PFKs), which renders the reaction reversible, and can thus function both in glycolysis and gluconeogenesis. Consistently, PPi-PFK can replace the enzymes of both the forward (ATP-PFK) and reverse (fructose-bisphosphatase (FBPase)) reactions.</text>
</comment>
<dbReference type="PANTHER" id="PTHR43650">
    <property type="entry name" value="PYROPHOSPHATE--FRUCTOSE 6-PHOSPHATE 1-PHOSPHOTRANSFERASE"/>
    <property type="match status" value="1"/>
</dbReference>
<evidence type="ECO:0000256" key="5">
    <source>
        <dbReference type="ARBA" id="ARBA00022723"/>
    </source>
</evidence>